<sequence>MLRRPAKPNLCFDDGGGQENFFLWDCNIDNPNQQFEILSRGALLGIGPMDPPPFEIEQGPWNFDGDGYILPPGPIQIDQVPQPSNPDNVTPGETTGSNAWEQAPAGDFGPGRQRATSGCPGSPEGRHATGNVRRRRLEPVGAVQQHDRSRQL</sequence>
<evidence type="ECO:0000313" key="2">
    <source>
        <dbReference type="EMBL" id="ETM97305.1"/>
    </source>
</evidence>
<dbReference type="VEuPathDB" id="FungiDB:PPTG_20350"/>
<organism evidence="2 3">
    <name type="scientific">Phytophthora nicotianae (strain INRA-310)</name>
    <name type="common">Phytophthora parasitica</name>
    <dbReference type="NCBI Taxonomy" id="761204"/>
    <lineage>
        <taxon>Eukaryota</taxon>
        <taxon>Sar</taxon>
        <taxon>Stramenopiles</taxon>
        <taxon>Oomycota</taxon>
        <taxon>Peronosporomycetes</taxon>
        <taxon>Peronosporales</taxon>
        <taxon>Peronosporaceae</taxon>
        <taxon>Phytophthora</taxon>
    </lineage>
</organism>
<gene>
    <name evidence="2" type="ORF">PPTG_20350</name>
</gene>
<evidence type="ECO:0000256" key="1">
    <source>
        <dbReference type="SAM" id="MobiDB-lite"/>
    </source>
</evidence>
<dbReference type="RefSeq" id="XP_008917397.1">
    <property type="nucleotide sequence ID" value="XM_008919149.1"/>
</dbReference>
<dbReference type="AlphaFoldDB" id="W2P9I7"/>
<evidence type="ECO:0000313" key="3">
    <source>
        <dbReference type="Proteomes" id="UP000018817"/>
    </source>
</evidence>
<reference evidence="3" key="1">
    <citation type="submission" date="2011-12" db="EMBL/GenBank/DDBJ databases">
        <authorList>
            <consortium name="The Broad Institute Genome Sequencing Platform"/>
            <person name="Russ C."/>
            <person name="Tyler B."/>
            <person name="Panabieres F."/>
            <person name="Shan W."/>
            <person name="Tripathy S."/>
            <person name="Grunwald N."/>
            <person name="Machado M."/>
            <person name="Young S.K."/>
            <person name="Zeng Q."/>
            <person name="Gargeya S."/>
            <person name="Fitzgerald M."/>
            <person name="Haas B."/>
            <person name="Abouelleil A."/>
            <person name="Alvarado L."/>
            <person name="Arachchi H.M."/>
            <person name="Berlin A."/>
            <person name="Chapman S.B."/>
            <person name="Gearin G."/>
            <person name="Goldberg J."/>
            <person name="Griggs A."/>
            <person name="Gujja S."/>
            <person name="Hansen M."/>
            <person name="Heiman D."/>
            <person name="Howarth C."/>
            <person name="Larimer J."/>
            <person name="Lui A."/>
            <person name="MacDonald P.J.P."/>
            <person name="McCowen C."/>
            <person name="Montmayeur A."/>
            <person name="Murphy C."/>
            <person name="Neiman D."/>
            <person name="Pearson M."/>
            <person name="Priest M."/>
            <person name="Roberts A."/>
            <person name="Saif S."/>
            <person name="Shea T."/>
            <person name="Sisk P."/>
            <person name="Stolte C."/>
            <person name="Sykes S."/>
            <person name="Wortman J."/>
            <person name="Nusbaum C."/>
            <person name="Birren B."/>
        </authorList>
    </citation>
    <scope>NUCLEOTIDE SEQUENCE [LARGE SCALE GENOMIC DNA]</scope>
    <source>
        <strain evidence="3">INRA-310</strain>
    </source>
</reference>
<reference evidence="2 3" key="2">
    <citation type="submission" date="2013-11" db="EMBL/GenBank/DDBJ databases">
        <title>The Genome Sequence of Phytophthora parasitica INRA-310.</title>
        <authorList>
            <consortium name="The Broad Institute Genomics Platform"/>
            <person name="Russ C."/>
            <person name="Tyler B."/>
            <person name="Panabieres F."/>
            <person name="Shan W."/>
            <person name="Tripathy S."/>
            <person name="Grunwald N."/>
            <person name="Machado M."/>
            <person name="Johnson C.S."/>
            <person name="Arredondo F."/>
            <person name="Hong C."/>
            <person name="Coffey M."/>
            <person name="Young S.K."/>
            <person name="Zeng Q."/>
            <person name="Gargeya S."/>
            <person name="Fitzgerald M."/>
            <person name="Abouelleil A."/>
            <person name="Alvarado L."/>
            <person name="Chapman S.B."/>
            <person name="Gainer-Dewar J."/>
            <person name="Goldberg J."/>
            <person name="Griggs A."/>
            <person name="Gujja S."/>
            <person name="Hansen M."/>
            <person name="Howarth C."/>
            <person name="Imamovic A."/>
            <person name="Ireland A."/>
            <person name="Larimer J."/>
            <person name="McCowan C."/>
            <person name="Murphy C."/>
            <person name="Pearson M."/>
            <person name="Poon T.W."/>
            <person name="Priest M."/>
            <person name="Roberts A."/>
            <person name="Saif S."/>
            <person name="Shea T."/>
            <person name="Sykes S."/>
            <person name="Wortman J."/>
            <person name="Nusbaum C."/>
            <person name="Birren B."/>
        </authorList>
    </citation>
    <scope>NUCLEOTIDE SEQUENCE [LARGE SCALE GENOMIC DNA]</scope>
    <source>
        <strain evidence="2 3">INRA-310</strain>
    </source>
</reference>
<name>W2P9I7_PHYN3</name>
<dbReference type="Proteomes" id="UP000018817">
    <property type="component" value="Unassembled WGS sequence"/>
</dbReference>
<feature type="compositionally biased region" description="Polar residues" evidence="1">
    <location>
        <begin position="79"/>
        <end position="100"/>
    </location>
</feature>
<protein>
    <submittedName>
        <fullName evidence="2">Uncharacterized protein</fullName>
    </submittedName>
</protein>
<accession>W2P9I7</accession>
<dbReference type="PROSITE" id="PS50231">
    <property type="entry name" value="RICIN_B_LECTIN"/>
    <property type="match status" value="1"/>
</dbReference>
<proteinExistence type="predicted"/>
<feature type="region of interest" description="Disordered" evidence="1">
    <location>
        <begin position="72"/>
        <end position="152"/>
    </location>
</feature>
<dbReference type="EMBL" id="KI670094">
    <property type="protein sequence ID" value="ETM97305.1"/>
    <property type="molecule type" value="Genomic_DNA"/>
</dbReference>
<dbReference type="GeneID" id="20188962"/>